<accession>A0A368TUL3</accession>
<evidence type="ECO:0000256" key="4">
    <source>
        <dbReference type="ARBA" id="ARBA00010662"/>
    </source>
</evidence>
<dbReference type="Gene3D" id="3.40.50.1360">
    <property type="match status" value="1"/>
</dbReference>
<evidence type="ECO:0000313" key="11">
    <source>
        <dbReference type="Proteomes" id="UP000253204"/>
    </source>
</evidence>
<dbReference type="GO" id="GO:0006098">
    <property type="term" value="P:pentose-phosphate shunt"/>
    <property type="evidence" value="ECO:0007669"/>
    <property type="project" value="UniProtKB-UniPathway"/>
</dbReference>
<comment type="function">
    <text evidence="2 7">Hydrolysis of 6-phosphogluconolactone to 6-phosphogluconate.</text>
</comment>
<protein>
    <recommendedName>
        <fullName evidence="6 7">6-phosphogluconolactonase</fullName>
        <shortName evidence="7">6PGL</shortName>
        <ecNumber evidence="5 7">3.1.1.31</ecNumber>
    </recommendedName>
</protein>
<evidence type="ECO:0000256" key="1">
    <source>
        <dbReference type="ARBA" id="ARBA00000832"/>
    </source>
</evidence>
<dbReference type="EC" id="3.1.1.31" evidence="5 7"/>
<evidence type="ECO:0000256" key="6">
    <source>
        <dbReference type="ARBA" id="ARBA00020337"/>
    </source>
</evidence>
<comment type="caution">
    <text evidence="10">The sequence shown here is derived from an EMBL/GenBank/DDBJ whole genome shotgun (WGS) entry which is preliminary data.</text>
</comment>
<dbReference type="Proteomes" id="UP000253204">
    <property type="component" value="Unassembled WGS sequence"/>
</dbReference>
<dbReference type="NCBIfam" id="TIGR01198">
    <property type="entry name" value="pgl"/>
    <property type="match status" value="1"/>
</dbReference>
<dbReference type="Pfam" id="PF01182">
    <property type="entry name" value="Glucosamine_iso"/>
    <property type="match status" value="1"/>
</dbReference>
<name>A0A368TUL3_9GAMM</name>
<comment type="pathway">
    <text evidence="3 7">Carbohydrate degradation; pentose phosphate pathway; D-ribulose 5-phosphate from D-glucose 6-phosphate (oxidative stage): step 2/3.</text>
</comment>
<comment type="similarity">
    <text evidence="4 7">Belongs to the glucosamine/galactosamine-6-phosphate isomerase family. 6-phosphogluconolactonase subfamily.</text>
</comment>
<dbReference type="AlphaFoldDB" id="A0A368TUL3"/>
<sequence>MNYPKNDDHQNHTHQNHAHQNRVRQQLADQLAEAVAEALKTDLAEQERVLLVVSGGSTPVMFFQALAKKSLPWERVDITLADERWVDEQGSESNARLVREQLVQDKASPARFVPLTSAVVTPEQGVAEVSGRLRGLAWPASAVVLGMGGDGHTASLFPDSRELDLALSSDEPLVAVRTPSQPQPRITLSADRLHQARRHFLHITGEDKRAVLARALAGDDARKLPIRAFFACPLAIYWAP</sequence>
<dbReference type="InterPro" id="IPR006148">
    <property type="entry name" value="Glc/Gal-6P_isomerase"/>
</dbReference>
<evidence type="ECO:0000256" key="3">
    <source>
        <dbReference type="ARBA" id="ARBA00004961"/>
    </source>
</evidence>
<dbReference type="InterPro" id="IPR037171">
    <property type="entry name" value="NagB/RpiA_transferase-like"/>
</dbReference>
<dbReference type="UniPathway" id="UPA00115">
    <property type="reaction ID" value="UER00409"/>
</dbReference>
<evidence type="ECO:0000256" key="5">
    <source>
        <dbReference type="ARBA" id="ARBA00013198"/>
    </source>
</evidence>
<evidence type="ECO:0000256" key="8">
    <source>
        <dbReference type="SAM" id="MobiDB-lite"/>
    </source>
</evidence>
<dbReference type="PANTHER" id="PTHR11054">
    <property type="entry name" value="6-PHOSPHOGLUCONOLACTONASE"/>
    <property type="match status" value="1"/>
</dbReference>
<proteinExistence type="inferred from homology"/>
<dbReference type="EMBL" id="QPIJ01000041">
    <property type="protein sequence ID" value="RCV88271.1"/>
    <property type="molecule type" value="Genomic_DNA"/>
</dbReference>
<evidence type="ECO:0000259" key="9">
    <source>
        <dbReference type="Pfam" id="PF01182"/>
    </source>
</evidence>
<gene>
    <name evidence="7 10" type="primary">pgl</name>
    <name evidence="10" type="ORF">DU506_15080</name>
</gene>
<keyword evidence="11" id="KW-1185">Reference proteome</keyword>
<evidence type="ECO:0000256" key="2">
    <source>
        <dbReference type="ARBA" id="ARBA00002681"/>
    </source>
</evidence>
<dbReference type="OrthoDB" id="9810967at2"/>
<feature type="compositionally biased region" description="Basic and acidic residues" evidence="8">
    <location>
        <begin position="1"/>
        <end position="11"/>
    </location>
</feature>
<feature type="region of interest" description="Disordered" evidence="8">
    <location>
        <begin position="1"/>
        <end position="24"/>
    </location>
</feature>
<dbReference type="SUPFAM" id="SSF100950">
    <property type="entry name" value="NagB/RpiA/CoA transferase-like"/>
    <property type="match status" value="1"/>
</dbReference>
<evidence type="ECO:0000313" key="10">
    <source>
        <dbReference type="EMBL" id="RCV88271.1"/>
    </source>
</evidence>
<dbReference type="PANTHER" id="PTHR11054:SF0">
    <property type="entry name" value="6-PHOSPHOGLUCONOLACTONASE"/>
    <property type="match status" value="1"/>
</dbReference>
<dbReference type="InterPro" id="IPR039104">
    <property type="entry name" value="6PGL"/>
</dbReference>
<dbReference type="GO" id="GO:0005975">
    <property type="term" value="P:carbohydrate metabolic process"/>
    <property type="evidence" value="ECO:0007669"/>
    <property type="project" value="UniProtKB-UniRule"/>
</dbReference>
<organism evidence="10 11">
    <name type="scientific">Vreelandella rituensis</name>
    <dbReference type="NCBI Taxonomy" id="2282306"/>
    <lineage>
        <taxon>Bacteria</taxon>
        <taxon>Pseudomonadati</taxon>
        <taxon>Pseudomonadota</taxon>
        <taxon>Gammaproteobacteria</taxon>
        <taxon>Oceanospirillales</taxon>
        <taxon>Halomonadaceae</taxon>
        <taxon>Vreelandella</taxon>
    </lineage>
</organism>
<dbReference type="CDD" id="cd01400">
    <property type="entry name" value="6PGL"/>
    <property type="match status" value="1"/>
</dbReference>
<evidence type="ECO:0000256" key="7">
    <source>
        <dbReference type="RuleBase" id="RU365095"/>
    </source>
</evidence>
<reference evidence="10 11" key="1">
    <citation type="submission" date="2018-07" db="EMBL/GenBank/DDBJ databases">
        <title>Halomonas rutogse sp. nov., isolated from Lake TangqianCo on Tibetan Plateau.</title>
        <authorList>
            <person name="Lu H."/>
            <person name="Xing P."/>
            <person name="Wu Q."/>
        </authorList>
    </citation>
    <scope>NUCLEOTIDE SEQUENCE [LARGE SCALE GENOMIC DNA]</scope>
    <source>
        <strain evidence="10 11">TQ8S</strain>
    </source>
</reference>
<dbReference type="RefSeq" id="WP_114487732.1">
    <property type="nucleotide sequence ID" value="NZ_CBCSHM010000119.1"/>
</dbReference>
<dbReference type="InterPro" id="IPR005900">
    <property type="entry name" value="6-phosphogluconolactonase_DevB"/>
</dbReference>
<comment type="catalytic activity">
    <reaction evidence="1 7">
        <text>6-phospho-D-glucono-1,5-lactone + H2O = 6-phospho-D-gluconate + H(+)</text>
        <dbReference type="Rhea" id="RHEA:12556"/>
        <dbReference type="ChEBI" id="CHEBI:15377"/>
        <dbReference type="ChEBI" id="CHEBI:15378"/>
        <dbReference type="ChEBI" id="CHEBI:57955"/>
        <dbReference type="ChEBI" id="CHEBI:58759"/>
        <dbReference type="EC" id="3.1.1.31"/>
    </reaction>
</comment>
<keyword evidence="7 10" id="KW-0378">Hydrolase</keyword>
<feature type="compositionally biased region" description="Basic residues" evidence="8">
    <location>
        <begin position="12"/>
        <end position="22"/>
    </location>
</feature>
<dbReference type="GO" id="GO:0017057">
    <property type="term" value="F:6-phosphogluconolactonase activity"/>
    <property type="evidence" value="ECO:0007669"/>
    <property type="project" value="UniProtKB-UniRule"/>
</dbReference>
<feature type="domain" description="Glucosamine/galactosamine-6-phosphate isomerase" evidence="9">
    <location>
        <begin position="24"/>
        <end position="229"/>
    </location>
</feature>